<protein>
    <recommendedName>
        <fullName evidence="6">Transposase</fullName>
    </recommendedName>
</protein>
<evidence type="ECO:0000313" key="4">
    <source>
        <dbReference type="EMBL" id="VTZ51891.1"/>
    </source>
</evidence>
<feature type="region of interest" description="Disordered" evidence="2">
    <location>
        <begin position="1"/>
        <end position="43"/>
    </location>
</feature>
<keyword evidence="5" id="KW-1185">Reference proteome</keyword>
<evidence type="ECO:0000313" key="3">
    <source>
        <dbReference type="EMBL" id="VTZ51885.1"/>
    </source>
</evidence>
<organism evidence="3 5">
    <name type="scientific">Methylocella tundrae</name>
    <dbReference type="NCBI Taxonomy" id="227605"/>
    <lineage>
        <taxon>Bacteria</taxon>
        <taxon>Pseudomonadati</taxon>
        <taxon>Pseudomonadota</taxon>
        <taxon>Alphaproteobacteria</taxon>
        <taxon>Hyphomicrobiales</taxon>
        <taxon>Beijerinckiaceae</taxon>
        <taxon>Methylocella</taxon>
    </lineage>
</organism>
<evidence type="ECO:0000256" key="1">
    <source>
        <dbReference type="SAM" id="Coils"/>
    </source>
</evidence>
<sequence>MVMPPIKDSKTLAAAGAEMEDGRRPTIVSAPAAASPEFSDRPRRRTFTAQDKLRILAEADRAAGVPGGIGAIVRREGLYSSALTDWRRQRAAGAFEALSPARRGPKTAEPNPLAAELALSRRDNLRLKQRLERAEAIIEIQKKVAVLLGLPASSDGES</sequence>
<proteinExistence type="predicted"/>
<dbReference type="EMBL" id="CABFMQ020000110">
    <property type="protein sequence ID" value="VTZ51891.1"/>
    <property type="molecule type" value="Genomic_DNA"/>
</dbReference>
<dbReference type="AlphaFoldDB" id="A0A8B6MBG4"/>
<reference evidence="3 5" key="1">
    <citation type="submission" date="2019-05" db="EMBL/GenBank/DDBJ databases">
        <authorList>
            <person name="Farhan Ul Haque M."/>
        </authorList>
    </citation>
    <scope>NUCLEOTIDE SEQUENCE [LARGE SCALE GENOMIC DNA]</scope>
    <source>
        <strain evidence="3">2</strain>
    </source>
</reference>
<dbReference type="EMBL" id="CABFMQ020000110">
    <property type="protein sequence ID" value="VTZ51885.1"/>
    <property type="molecule type" value="Genomic_DNA"/>
</dbReference>
<keyword evidence="1" id="KW-0175">Coiled coil</keyword>
<accession>A0A8B6MBG4</accession>
<feature type="coiled-coil region" evidence="1">
    <location>
        <begin position="117"/>
        <end position="144"/>
    </location>
</feature>
<comment type="caution">
    <text evidence="3">The sequence shown here is derived from an EMBL/GenBank/DDBJ whole genome shotgun (WGS) entry which is preliminary data.</text>
</comment>
<evidence type="ECO:0008006" key="6">
    <source>
        <dbReference type="Google" id="ProtNLM"/>
    </source>
</evidence>
<evidence type="ECO:0000313" key="5">
    <source>
        <dbReference type="Proteomes" id="UP000485880"/>
    </source>
</evidence>
<evidence type="ECO:0000256" key="2">
    <source>
        <dbReference type="SAM" id="MobiDB-lite"/>
    </source>
</evidence>
<name>A0A8B6MBG4_METTU</name>
<dbReference type="Proteomes" id="UP000485880">
    <property type="component" value="Unassembled WGS sequence"/>
</dbReference>
<gene>
    <name evidence="3" type="ORF">MPC4_500001</name>
    <name evidence="4" type="ORF">MPC4_500007</name>
</gene>